<dbReference type="InterPro" id="IPR006674">
    <property type="entry name" value="HD_domain"/>
</dbReference>
<sequence>MSSVDQEYIDYIIDFLNDEKVKEMKQYVQHGNTTTYKHCLKVSYYSYKLAKRFHCDAKDCAIGGLLHDFFLYDWHVKDKEREKEFFLPHGFTHGVVAERNARKYFEIDDKCSDIIITHMFPLTIWKVPKFKESYIVLTVDKYLTIAEFFSGKVKWKKWLSFLDTESFGMVR</sequence>
<dbReference type="RefSeq" id="WP_154519631.1">
    <property type="nucleotide sequence ID" value="NZ_VUMT01000015.1"/>
</dbReference>
<comment type="caution">
    <text evidence="2">The sequence shown here is derived from an EMBL/GenBank/DDBJ whole genome shotgun (WGS) entry which is preliminary data.</text>
</comment>
<dbReference type="CDD" id="cd00077">
    <property type="entry name" value="HDc"/>
    <property type="match status" value="1"/>
</dbReference>
<feature type="domain" description="HD" evidence="1">
    <location>
        <begin position="35"/>
        <end position="122"/>
    </location>
</feature>
<dbReference type="EMBL" id="VUMT01000015">
    <property type="protein sequence ID" value="MSS64234.1"/>
    <property type="molecule type" value="Genomic_DNA"/>
</dbReference>
<accession>A0A6L5XZU4</accession>
<proteinExistence type="predicted"/>
<dbReference type="Pfam" id="PF01966">
    <property type="entry name" value="HD"/>
    <property type="match status" value="1"/>
</dbReference>
<name>A0A6L5XZU4_9FIRM</name>
<dbReference type="Proteomes" id="UP000482209">
    <property type="component" value="Unassembled WGS sequence"/>
</dbReference>
<dbReference type="InterPro" id="IPR003607">
    <property type="entry name" value="HD/PDEase_dom"/>
</dbReference>
<organism evidence="2 3">
    <name type="scientific">Velocimicrobium porci</name>
    <dbReference type="NCBI Taxonomy" id="2606634"/>
    <lineage>
        <taxon>Bacteria</taxon>
        <taxon>Bacillati</taxon>
        <taxon>Bacillota</taxon>
        <taxon>Clostridia</taxon>
        <taxon>Lachnospirales</taxon>
        <taxon>Lachnospiraceae</taxon>
        <taxon>Velocimicrobium</taxon>
    </lineage>
</organism>
<gene>
    <name evidence="2" type="ORF">FYJ58_10160</name>
</gene>
<evidence type="ECO:0000313" key="3">
    <source>
        <dbReference type="Proteomes" id="UP000482209"/>
    </source>
</evidence>
<protein>
    <submittedName>
        <fullName evidence="2">HD domain-containing protein</fullName>
    </submittedName>
</protein>
<evidence type="ECO:0000313" key="2">
    <source>
        <dbReference type="EMBL" id="MSS64234.1"/>
    </source>
</evidence>
<keyword evidence="3" id="KW-1185">Reference proteome</keyword>
<evidence type="ECO:0000259" key="1">
    <source>
        <dbReference type="Pfam" id="PF01966"/>
    </source>
</evidence>
<dbReference type="Gene3D" id="1.10.3210.10">
    <property type="entry name" value="Hypothetical protein af1432"/>
    <property type="match status" value="1"/>
</dbReference>
<reference evidence="2 3" key="1">
    <citation type="submission" date="2019-08" db="EMBL/GenBank/DDBJ databases">
        <title>In-depth cultivation of the pig gut microbiome towards novel bacterial diversity and tailored functional studies.</title>
        <authorList>
            <person name="Wylensek D."/>
            <person name="Hitch T.C.A."/>
            <person name="Clavel T."/>
        </authorList>
    </citation>
    <scope>NUCLEOTIDE SEQUENCE [LARGE SCALE GENOMIC DNA]</scope>
    <source>
        <strain evidence="2 3">WCA-693-APC-MOT-I</strain>
    </source>
</reference>
<dbReference type="SUPFAM" id="SSF109604">
    <property type="entry name" value="HD-domain/PDEase-like"/>
    <property type="match status" value="1"/>
</dbReference>
<dbReference type="AlphaFoldDB" id="A0A6L5XZU4"/>